<dbReference type="AlphaFoldDB" id="A0A1M5WGK8"/>
<dbReference type="Proteomes" id="UP000183995">
    <property type="component" value="Unassembled WGS sequence"/>
</dbReference>
<evidence type="ECO:0000313" key="1">
    <source>
        <dbReference type="EMBL" id="SHH86334.1"/>
    </source>
</evidence>
<gene>
    <name evidence="1" type="ORF">SAMN02745823_01247</name>
</gene>
<proteinExistence type="predicted"/>
<name>A0A1M5WGK8_9FIRM</name>
<organism evidence="1 2">
    <name type="scientific">Sporobacter termitidis DSM 10068</name>
    <dbReference type="NCBI Taxonomy" id="1123282"/>
    <lineage>
        <taxon>Bacteria</taxon>
        <taxon>Bacillati</taxon>
        <taxon>Bacillota</taxon>
        <taxon>Clostridia</taxon>
        <taxon>Eubacteriales</taxon>
        <taxon>Oscillospiraceae</taxon>
        <taxon>Sporobacter</taxon>
    </lineage>
</organism>
<protein>
    <submittedName>
        <fullName evidence="1">Uncharacterized protein</fullName>
    </submittedName>
</protein>
<dbReference type="EMBL" id="FQXV01000003">
    <property type="protein sequence ID" value="SHH86334.1"/>
    <property type="molecule type" value="Genomic_DNA"/>
</dbReference>
<evidence type="ECO:0000313" key="2">
    <source>
        <dbReference type="Proteomes" id="UP000183995"/>
    </source>
</evidence>
<sequence>MTPEASAPSPTPDAAPLPPGAFAVSSGNIHDYLPDLIVGKPVSAYALLPCLDSFSRGTWSELETAYGGPDGTDWWSPLLTALNDSAAGDDQEMRDYYLGRAYLTSDGAYSEGLDGPLLAQWEADSTAYNACLSGRFSADEATALRQALTFAVGSDGNAYGLYLPGAARAIYLDKYPIDFPFGFELRENSRSSFRAESFGPGGVVESDGLQVTYLTPEDGVFSVTTIRTVKEGCGIWGVAVGQPERVLLNSSIPLKKIDSLSYDDAAWFGKCDRVYAFLPEESTIAVVFAVKDDVVYGIELINGLDGQMY</sequence>
<reference evidence="1 2" key="1">
    <citation type="submission" date="2016-11" db="EMBL/GenBank/DDBJ databases">
        <authorList>
            <person name="Jaros S."/>
            <person name="Januszkiewicz K."/>
            <person name="Wedrychowicz H."/>
        </authorList>
    </citation>
    <scope>NUCLEOTIDE SEQUENCE [LARGE SCALE GENOMIC DNA]</scope>
    <source>
        <strain evidence="1 2">DSM 10068</strain>
    </source>
</reference>
<accession>A0A1M5WGK8</accession>
<keyword evidence="2" id="KW-1185">Reference proteome</keyword>